<dbReference type="Proteomes" id="UP000745764">
    <property type="component" value="Unassembled WGS sequence"/>
</dbReference>
<feature type="compositionally biased region" description="Basic and acidic residues" evidence="1">
    <location>
        <begin position="312"/>
        <end position="331"/>
    </location>
</feature>
<proteinExistence type="predicted"/>
<gene>
    <name evidence="2" type="ORF">AWRI4620_LOCUS8467</name>
</gene>
<evidence type="ECO:0000313" key="3">
    <source>
        <dbReference type="Proteomes" id="UP000745764"/>
    </source>
</evidence>
<dbReference type="AlphaFoldDB" id="A0A9N8PWY6"/>
<accession>A0A9N8PWY6</accession>
<sequence length="353" mass="40476">NIANVDVDKWLISLVLPSDAYLDRWKSALKDTDVGGLETAQKFVGNWKDAYAGIDIHVQKHKLSRGQRKIFMCNTRDSLPLLGVRVVDSFGYSKAYTNRRLARISALYRSGELDTIYQGTIASRKLLRAARYGMVPRLKLSMSNDQPGAHYQITLALPEWRVKALSSAPTYIEALTAVIETYENMVKKRDVKTRFSSEATKDRLDILSYGNAERALQFLIKKLEIKKSHWVRKKLDTPGPQWQYWYLIKVDKDDKPILTSKSPTIRKLDAQYIGTITAVARVLQRFGFDALDGFKEHVEASRNGANESAFYRVDEAESADPSHRMESERTPLQETSSEGSEDYDEPRKWRSWW</sequence>
<name>A0A9N8PWY6_9PEZI</name>
<protein>
    <submittedName>
        <fullName evidence="2">Uncharacterized protein</fullName>
    </submittedName>
</protein>
<reference evidence="2" key="1">
    <citation type="submission" date="2020-06" db="EMBL/GenBank/DDBJ databases">
        <authorList>
            <person name="Onetto C."/>
        </authorList>
    </citation>
    <scope>NUCLEOTIDE SEQUENCE</scope>
</reference>
<comment type="caution">
    <text evidence="2">The sequence shown here is derived from an EMBL/GenBank/DDBJ whole genome shotgun (WGS) entry which is preliminary data.</text>
</comment>
<keyword evidence="3" id="KW-1185">Reference proteome</keyword>
<feature type="non-terminal residue" evidence="2">
    <location>
        <position position="353"/>
    </location>
</feature>
<dbReference type="OrthoDB" id="3843823at2759"/>
<organism evidence="2 3">
    <name type="scientific">Aureobasidium uvarum</name>
    <dbReference type="NCBI Taxonomy" id="2773716"/>
    <lineage>
        <taxon>Eukaryota</taxon>
        <taxon>Fungi</taxon>
        <taxon>Dikarya</taxon>
        <taxon>Ascomycota</taxon>
        <taxon>Pezizomycotina</taxon>
        <taxon>Dothideomycetes</taxon>
        <taxon>Dothideomycetidae</taxon>
        <taxon>Dothideales</taxon>
        <taxon>Saccotheciaceae</taxon>
        <taxon>Aureobasidium</taxon>
    </lineage>
</organism>
<feature type="region of interest" description="Disordered" evidence="1">
    <location>
        <begin position="309"/>
        <end position="353"/>
    </location>
</feature>
<dbReference type="EMBL" id="CAINUL010000017">
    <property type="protein sequence ID" value="CAD0114212.1"/>
    <property type="molecule type" value="Genomic_DNA"/>
</dbReference>
<feature type="non-terminal residue" evidence="2">
    <location>
        <position position="1"/>
    </location>
</feature>
<evidence type="ECO:0000256" key="1">
    <source>
        <dbReference type="SAM" id="MobiDB-lite"/>
    </source>
</evidence>
<evidence type="ECO:0000313" key="2">
    <source>
        <dbReference type="EMBL" id="CAD0114212.1"/>
    </source>
</evidence>